<name>A0A2S1B7S1_CAUVI</name>
<feature type="compositionally biased region" description="Low complexity" evidence="1">
    <location>
        <begin position="47"/>
        <end position="70"/>
    </location>
</feature>
<evidence type="ECO:0000313" key="2">
    <source>
        <dbReference type="EMBL" id="AWC68703.1"/>
    </source>
</evidence>
<evidence type="ECO:0000256" key="1">
    <source>
        <dbReference type="SAM" id="MobiDB-lite"/>
    </source>
</evidence>
<dbReference type="Proteomes" id="UP000217311">
    <property type="component" value="Chromosome"/>
</dbReference>
<protein>
    <submittedName>
        <fullName evidence="2">Uncharacterized protein</fullName>
    </submittedName>
</protein>
<dbReference type="EMBL" id="CP023315">
    <property type="protein sequence ID" value="AWC68703.1"/>
    <property type="molecule type" value="Genomic_DNA"/>
</dbReference>
<organism evidence="2 3">
    <name type="scientific">Caulobacter vibrioides</name>
    <name type="common">Caulobacter crescentus</name>
    <dbReference type="NCBI Taxonomy" id="155892"/>
    <lineage>
        <taxon>Bacteria</taxon>
        <taxon>Pseudomonadati</taxon>
        <taxon>Pseudomonadota</taxon>
        <taxon>Alphaproteobacteria</taxon>
        <taxon>Caulobacterales</taxon>
        <taxon>Caulobacteraceae</taxon>
        <taxon>Caulobacter</taxon>
    </lineage>
</organism>
<dbReference type="AlphaFoldDB" id="A0A2S1B7S1"/>
<evidence type="ECO:0000313" key="3">
    <source>
        <dbReference type="Proteomes" id="UP000217311"/>
    </source>
</evidence>
<reference evidence="3" key="1">
    <citation type="submission" date="2017-09" db="EMBL/GenBank/DDBJ databases">
        <title>Genome evolution observed in wild isolates of Caulobacter crescentus.</title>
        <authorList>
            <person name="Ely B."/>
            <person name="Wilson K."/>
            <person name="Scott D."/>
        </authorList>
    </citation>
    <scope>NUCLEOTIDE SEQUENCE [LARGE SCALE GENOMIC DNA]</scope>
    <source>
        <strain evidence="3">CB13b1a</strain>
    </source>
</reference>
<gene>
    <name evidence="2" type="ORF">CA606_20120</name>
</gene>
<feature type="compositionally biased region" description="Basic residues" evidence="1">
    <location>
        <begin position="1"/>
        <end position="29"/>
    </location>
</feature>
<accession>A0A2S1B7S1</accession>
<sequence length="70" mass="7742">MAGRRPARAPRARRTRRTPPRPCPRHRGRGPPGAAGGRRSWRRRSPGRSGRPADSPCTRWAARAGRAGPR</sequence>
<feature type="region of interest" description="Disordered" evidence="1">
    <location>
        <begin position="1"/>
        <end position="70"/>
    </location>
</feature>
<proteinExistence type="predicted"/>